<dbReference type="Proteomes" id="UP000052023">
    <property type="component" value="Unassembled WGS sequence"/>
</dbReference>
<protein>
    <submittedName>
        <fullName evidence="1">Uncharacterized protein</fullName>
    </submittedName>
</protein>
<evidence type="ECO:0000313" key="2">
    <source>
        <dbReference type="Proteomes" id="UP000052023"/>
    </source>
</evidence>
<gene>
    <name evidence="1" type="ORF">CQ13_09910</name>
</gene>
<sequence>MKFVVKECLSAGSAGFLRGVQPVLTASCSADCYSNFPGNGLVRIAAGPEYRKRRQMADRFDVGDLSREIAAYVPIGLVKKFGAQNLQCAGPASACVCPQQARPMHCPIQMQSIFILPSPRL</sequence>
<proteinExistence type="predicted"/>
<organism evidence="1 2">
    <name type="scientific">Bradyrhizobium retamae</name>
    <dbReference type="NCBI Taxonomy" id="1300035"/>
    <lineage>
        <taxon>Bacteria</taxon>
        <taxon>Pseudomonadati</taxon>
        <taxon>Pseudomonadota</taxon>
        <taxon>Alphaproteobacteria</taxon>
        <taxon>Hyphomicrobiales</taxon>
        <taxon>Nitrobacteraceae</taxon>
        <taxon>Bradyrhizobium</taxon>
    </lineage>
</organism>
<comment type="caution">
    <text evidence="1">The sequence shown here is derived from an EMBL/GenBank/DDBJ whole genome shotgun (WGS) entry which is preliminary data.</text>
</comment>
<reference evidence="1 2" key="1">
    <citation type="submission" date="2014-03" db="EMBL/GenBank/DDBJ databases">
        <title>Bradyrhizobium valentinum sp. nov., isolated from effective nodules of Lupinus mariae-josephae, a lupine endemic of basic-lime soils in Eastern Spain.</title>
        <authorList>
            <person name="Duran D."/>
            <person name="Rey L."/>
            <person name="Navarro A."/>
            <person name="Busquets A."/>
            <person name="Imperial J."/>
            <person name="Ruiz-Argueso T."/>
        </authorList>
    </citation>
    <scope>NUCLEOTIDE SEQUENCE [LARGE SCALE GENOMIC DNA]</scope>
    <source>
        <strain evidence="1 2">Ro19</strain>
    </source>
</reference>
<dbReference type="EMBL" id="LLYA01000192">
    <property type="protein sequence ID" value="KRR18752.1"/>
    <property type="molecule type" value="Genomic_DNA"/>
</dbReference>
<dbReference type="AlphaFoldDB" id="A0A0R3MMU3"/>
<evidence type="ECO:0000313" key="1">
    <source>
        <dbReference type="EMBL" id="KRR18752.1"/>
    </source>
</evidence>
<name>A0A0R3MMU3_9BRAD</name>
<accession>A0A0R3MMU3</accession>
<keyword evidence="2" id="KW-1185">Reference proteome</keyword>